<dbReference type="GeneID" id="106805848"/>
<sequence>MSSFTDGQFMRSCSERLGEGRRSLERLWKQRSHVSLEKESMLACEWLRMAGFPQYAQMYTDKQFPIDVVTVEVDHGNLGKEMLRPLYRRLNTLNLCAKMKLDTSAAALKSDAQDEENLFAFSENWNYQPSLQHWLHITEPTEPPRHPPRSPPASPHFTLGSSDEPNEPTTFSEGWRHQRRPTPRSSPALSGWSSCEFGGSSGHSAANDSGNDWSAAAAPGAGAQTKRATRAGVAYRRRGGSDSNLLQLDRPATPNRERPADAFRDRARALLSQLGGGLKRRSVSDLVGLCKSPSFDAPPSAERKSWQLSCVDLPAGDRDLEGARGSGGGGGGAAAEMPAYSPGHPVTKSEQHKPRGKSKYRKKAYGGKGRSTSDTLFLGYGRESVTPGDPRDSPRQQTPAVPLLRTQSRPLLVAPPSPPTRADLLNQSYSLAQRRSGRREERRGDKREETKQEWDVADPQPSYGKKASGVEDATDAPWRCSVYDNVSLPVSVTYNPAYEGRQLQPSKDDDLMRSINELNSVEESIASLCKDLENLQEAMLNKPEKERRDSGIGASLTLPSDLKGRVRWHNFTKFPTVLSSLDDVAIESLTVGQVMVLQKLSLLRLTTLLESYSQEFSRLGWNWSAPKLKSKMKKLKYSEFRGKMARLHLLRGAISLTSSVARATVFGVPLAISRQQQLGQPLPRCILSAMRHLVTNELDCDGLFRKPGVRSHIQRLHCAIEANPDMNEFDGYQAYCIADTIKQYFRELPDSLMTAKLSQTFVTIASAVPEEQRLEAMKGGDDAAHALMKHREACPHPAASSRIRADEHRRLSILLQFLYEVTQRRHVNQMTAHNLAVCLAPSLFQIGSQMRSSSTSPIRGRRGSHGAVPDQRELVENRAACDCLALMIVEQSRLFTVAPLMLFETGLSAMQTGEPASLQEMEDMGAGGQRAHVDACVQGLLKECQDNPKCKGWVLVAAYQGVDIFCKALADGYPLKLWRCTIETEAPPLDVLSRLLWGRQTWDKRFVQWRITEKLDRNSDIFQYVEGSDSPLSPRDYCVFRSWKTDLPKETCSAVITSVSRPEEESLADVRGVVLASRYLIKPCGSGRSKIMHFCRVDTRGRSADWHNNFYGYQVASQLLALARSFDSHVVRCGETNL</sequence>
<dbReference type="SMART" id="SM00234">
    <property type="entry name" value="START"/>
    <property type="match status" value="1"/>
</dbReference>
<dbReference type="PANTHER" id="PTHR12659">
    <property type="entry name" value="RHO-TYPE GTPASE ACTIVATING PROTEIN"/>
    <property type="match status" value="1"/>
</dbReference>
<dbReference type="SUPFAM" id="SSF47769">
    <property type="entry name" value="SAM/Pointed domain"/>
    <property type="match status" value="1"/>
</dbReference>
<dbReference type="SMART" id="SM00324">
    <property type="entry name" value="RhoGAP"/>
    <property type="match status" value="1"/>
</dbReference>
<evidence type="ECO:0000256" key="3">
    <source>
        <dbReference type="SAM" id="MobiDB-lite"/>
    </source>
</evidence>
<feature type="compositionally biased region" description="Basic residues" evidence="3">
    <location>
        <begin position="354"/>
        <end position="365"/>
    </location>
</feature>
<evidence type="ECO:0000256" key="1">
    <source>
        <dbReference type="ARBA" id="ARBA00022468"/>
    </source>
</evidence>
<dbReference type="InterPro" id="IPR002913">
    <property type="entry name" value="START_lipid-bd_dom"/>
</dbReference>
<feature type="region of interest" description="Disordered" evidence="3">
    <location>
        <begin position="317"/>
        <end position="470"/>
    </location>
</feature>
<feature type="compositionally biased region" description="Polar residues" evidence="3">
    <location>
        <begin position="395"/>
        <end position="409"/>
    </location>
</feature>
<proteinExistence type="predicted"/>
<evidence type="ECO:0000259" key="5">
    <source>
        <dbReference type="PROSITE" id="PS50848"/>
    </source>
</evidence>
<accession>A0ABM1DT34</accession>
<feature type="domain" description="START" evidence="5">
    <location>
        <begin position="951"/>
        <end position="1102"/>
    </location>
</feature>
<evidence type="ECO:0000256" key="2">
    <source>
        <dbReference type="ARBA" id="ARBA00022553"/>
    </source>
</evidence>
<dbReference type="PANTHER" id="PTHR12659:SF7">
    <property type="entry name" value="CROSSVEINLESS C, ISOFORM C"/>
    <property type="match status" value="1"/>
</dbReference>
<name>A0ABM1DT34_PRICU</name>
<dbReference type="SUPFAM" id="SSF48350">
    <property type="entry name" value="GTPase activation domain, GAP"/>
    <property type="match status" value="1"/>
</dbReference>
<dbReference type="InterPro" id="IPR000198">
    <property type="entry name" value="RhoGAP_dom"/>
</dbReference>
<protein>
    <submittedName>
        <fullName evidence="7">LOW QUALITY PROTEIN: stAR-related lipid transfer protein 13-like</fullName>
    </submittedName>
</protein>
<gene>
    <name evidence="7" type="primary">LOC106805848</name>
</gene>
<dbReference type="Pfam" id="PF01852">
    <property type="entry name" value="START"/>
    <property type="match status" value="1"/>
</dbReference>
<organism evidence="6 7">
    <name type="scientific">Priapulus caudatus</name>
    <name type="common">Priapulid worm</name>
    <dbReference type="NCBI Taxonomy" id="37621"/>
    <lineage>
        <taxon>Eukaryota</taxon>
        <taxon>Metazoa</taxon>
        <taxon>Ecdysozoa</taxon>
        <taxon>Scalidophora</taxon>
        <taxon>Priapulida</taxon>
        <taxon>Priapulimorpha</taxon>
        <taxon>Priapulimorphida</taxon>
        <taxon>Priapulidae</taxon>
        <taxon>Priapulus</taxon>
    </lineage>
</organism>
<feature type="compositionally biased region" description="Polar residues" evidence="3">
    <location>
        <begin position="183"/>
        <end position="193"/>
    </location>
</feature>
<dbReference type="InterPro" id="IPR008936">
    <property type="entry name" value="Rho_GTPase_activation_prot"/>
</dbReference>
<feature type="compositionally biased region" description="Polar residues" evidence="3">
    <location>
        <begin position="159"/>
        <end position="172"/>
    </location>
</feature>
<feature type="compositionally biased region" description="Polar residues" evidence="3">
    <location>
        <begin position="202"/>
        <end position="212"/>
    </location>
</feature>
<dbReference type="PROSITE" id="PS50238">
    <property type="entry name" value="RHOGAP"/>
    <property type="match status" value="1"/>
</dbReference>
<dbReference type="SUPFAM" id="SSF55961">
    <property type="entry name" value="Bet v1-like"/>
    <property type="match status" value="1"/>
</dbReference>
<feature type="compositionally biased region" description="Gly residues" evidence="3">
    <location>
        <begin position="324"/>
        <end position="333"/>
    </location>
</feature>
<dbReference type="InterPro" id="IPR013761">
    <property type="entry name" value="SAM/pointed_sf"/>
</dbReference>
<keyword evidence="6" id="KW-1185">Reference proteome</keyword>
<feature type="compositionally biased region" description="Basic and acidic residues" evidence="3">
    <location>
        <begin position="438"/>
        <end position="454"/>
    </location>
</feature>
<dbReference type="RefSeq" id="XP_014663105.1">
    <property type="nucleotide sequence ID" value="XM_014807619.1"/>
</dbReference>
<dbReference type="Gene3D" id="1.10.555.10">
    <property type="entry name" value="Rho GTPase activation protein"/>
    <property type="match status" value="1"/>
</dbReference>
<reference evidence="7" key="1">
    <citation type="submission" date="2025-08" db="UniProtKB">
        <authorList>
            <consortium name="RefSeq"/>
        </authorList>
    </citation>
    <scope>IDENTIFICATION</scope>
</reference>
<feature type="region of interest" description="Disordered" evidence="3">
    <location>
        <begin position="138"/>
        <end position="260"/>
    </location>
</feature>
<dbReference type="Gene3D" id="1.10.287.2070">
    <property type="match status" value="1"/>
</dbReference>
<evidence type="ECO:0000313" key="7">
    <source>
        <dbReference type="RefSeq" id="XP_014663105.1"/>
    </source>
</evidence>
<dbReference type="Pfam" id="PF00620">
    <property type="entry name" value="RhoGAP"/>
    <property type="match status" value="2"/>
</dbReference>
<evidence type="ECO:0000259" key="4">
    <source>
        <dbReference type="PROSITE" id="PS50238"/>
    </source>
</evidence>
<keyword evidence="2" id="KW-0597">Phosphoprotein</keyword>
<feature type="domain" description="Rho-GAP" evidence="4">
    <location>
        <begin position="668"/>
        <end position="895"/>
    </location>
</feature>
<dbReference type="Proteomes" id="UP000695022">
    <property type="component" value="Unplaced"/>
</dbReference>
<dbReference type="Gene3D" id="3.30.530.20">
    <property type="match status" value="1"/>
</dbReference>
<dbReference type="InterPro" id="IPR023393">
    <property type="entry name" value="START-like_dom_sf"/>
</dbReference>
<evidence type="ECO:0000313" key="6">
    <source>
        <dbReference type="Proteomes" id="UP000695022"/>
    </source>
</evidence>
<keyword evidence="1" id="KW-0343">GTPase activation</keyword>
<dbReference type="PROSITE" id="PS50848">
    <property type="entry name" value="START"/>
    <property type="match status" value="1"/>
</dbReference>